<evidence type="ECO:0000256" key="2">
    <source>
        <dbReference type="ARBA" id="ARBA00022448"/>
    </source>
</evidence>
<keyword evidence="6 9" id="KW-1133">Transmembrane helix</keyword>
<keyword evidence="3" id="KW-1003">Cell membrane</keyword>
<dbReference type="AlphaFoldDB" id="A0A1I4P2F9"/>
<evidence type="ECO:0000256" key="7">
    <source>
        <dbReference type="ARBA" id="ARBA00023136"/>
    </source>
</evidence>
<feature type="transmembrane region" description="Helical" evidence="9">
    <location>
        <begin position="14"/>
        <end position="35"/>
    </location>
</feature>
<accession>A0A1I4P2F9</accession>
<evidence type="ECO:0000256" key="3">
    <source>
        <dbReference type="ARBA" id="ARBA00022475"/>
    </source>
</evidence>
<proteinExistence type="inferred from homology"/>
<name>A0A1I4P2F9_9BACI</name>
<evidence type="ECO:0000313" key="11">
    <source>
        <dbReference type="EMBL" id="SFM21543.1"/>
    </source>
</evidence>
<dbReference type="RefSeq" id="WP_090927662.1">
    <property type="nucleotide sequence ID" value="NZ_FOTY01000022.1"/>
</dbReference>
<keyword evidence="12" id="KW-1185">Reference proteome</keyword>
<evidence type="ECO:0000313" key="12">
    <source>
        <dbReference type="Proteomes" id="UP000199668"/>
    </source>
</evidence>
<dbReference type="EMBL" id="FOTY01000022">
    <property type="protein sequence ID" value="SFM21543.1"/>
    <property type="molecule type" value="Genomic_DNA"/>
</dbReference>
<keyword evidence="5 9" id="KW-0812">Transmembrane</keyword>
<dbReference type="GO" id="GO:0005886">
    <property type="term" value="C:plasma membrane"/>
    <property type="evidence" value="ECO:0007669"/>
    <property type="project" value="UniProtKB-SubCell"/>
</dbReference>
<reference evidence="11 12" key="1">
    <citation type="submission" date="2016-10" db="EMBL/GenBank/DDBJ databases">
        <authorList>
            <person name="de Groot N.N."/>
        </authorList>
    </citation>
    <scope>NUCLEOTIDE SEQUENCE [LARGE SCALE GENOMIC DNA]</scope>
    <source>
        <strain evidence="11 12">CGMCC 1.6134</strain>
    </source>
</reference>
<dbReference type="GO" id="GO:0022857">
    <property type="term" value="F:transmembrane transporter activity"/>
    <property type="evidence" value="ECO:0007669"/>
    <property type="project" value="TreeGrafter"/>
</dbReference>
<feature type="transmembrane region" description="Helical" evidence="9">
    <location>
        <begin position="85"/>
        <end position="105"/>
    </location>
</feature>
<evidence type="ECO:0000256" key="8">
    <source>
        <dbReference type="ARBA" id="ARBA00038436"/>
    </source>
</evidence>
<protein>
    <submittedName>
        <fullName evidence="11">TRAP-type C4-dicarboxylate transport system, small permease component</fullName>
    </submittedName>
</protein>
<keyword evidence="4" id="KW-0997">Cell inner membrane</keyword>
<dbReference type="InterPro" id="IPR055348">
    <property type="entry name" value="DctQ"/>
</dbReference>
<dbReference type="OrthoDB" id="9815614at2"/>
<evidence type="ECO:0000256" key="9">
    <source>
        <dbReference type="SAM" id="Phobius"/>
    </source>
</evidence>
<evidence type="ECO:0000256" key="5">
    <source>
        <dbReference type="ARBA" id="ARBA00022692"/>
    </source>
</evidence>
<feature type="domain" description="Tripartite ATP-independent periplasmic transporters DctQ component" evidence="10">
    <location>
        <begin position="24"/>
        <end position="149"/>
    </location>
</feature>
<dbReference type="Pfam" id="PF04290">
    <property type="entry name" value="DctQ"/>
    <property type="match status" value="1"/>
</dbReference>
<dbReference type="PANTHER" id="PTHR35011:SF2">
    <property type="entry name" value="2,3-DIKETO-L-GULONATE TRAP TRANSPORTER SMALL PERMEASE PROTEIN YIAM"/>
    <property type="match status" value="1"/>
</dbReference>
<comment type="similarity">
    <text evidence="8">Belongs to the TRAP transporter small permease family.</text>
</comment>
<evidence type="ECO:0000256" key="4">
    <source>
        <dbReference type="ARBA" id="ARBA00022519"/>
    </source>
</evidence>
<keyword evidence="7 9" id="KW-0472">Membrane</keyword>
<dbReference type="Proteomes" id="UP000199668">
    <property type="component" value="Unassembled WGS sequence"/>
</dbReference>
<evidence type="ECO:0000256" key="6">
    <source>
        <dbReference type="ARBA" id="ARBA00022989"/>
    </source>
</evidence>
<dbReference type="PANTHER" id="PTHR35011">
    <property type="entry name" value="2,3-DIKETO-L-GULONATE TRAP TRANSPORTER SMALL PERMEASE PROTEIN YIAM"/>
    <property type="match status" value="1"/>
</dbReference>
<keyword evidence="2" id="KW-0813">Transport</keyword>
<evidence type="ECO:0000259" key="10">
    <source>
        <dbReference type="Pfam" id="PF04290"/>
    </source>
</evidence>
<dbReference type="STRING" id="266892.SAMN04488054_12235"/>
<organism evidence="11 12">
    <name type="scientific">Salibacterium qingdaonense</name>
    <dbReference type="NCBI Taxonomy" id="266892"/>
    <lineage>
        <taxon>Bacteria</taxon>
        <taxon>Bacillati</taxon>
        <taxon>Bacillota</taxon>
        <taxon>Bacilli</taxon>
        <taxon>Bacillales</taxon>
        <taxon>Bacillaceae</taxon>
    </lineage>
</organism>
<dbReference type="InterPro" id="IPR007387">
    <property type="entry name" value="TRAP_DctQ"/>
</dbReference>
<comment type="subcellular location">
    <subcellularLocation>
        <location evidence="1">Cell inner membrane</location>
        <topology evidence="1">Multi-pass membrane protein</topology>
    </subcellularLocation>
</comment>
<feature type="transmembrane region" description="Helical" evidence="9">
    <location>
        <begin position="47"/>
        <end position="64"/>
    </location>
</feature>
<sequence>MKILRFLDRYIEEYLLIITTVAIVFTLFFQIVMRYVFSNSLPWTEELARYLFIWSVFIGVSYAVKNNKHLKIDTLSMVFKRKGKLVIRTVSNVLFLVFSVAAVYYGFNTMDSVARTTPGLNISYAWVYASTLVGFTLTSIRIIQDQWKVLSPRHTNEVDEE</sequence>
<dbReference type="GO" id="GO:0015740">
    <property type="term" value="P:C4-dicarboxylate transport"/>
    <property type="evidence" value="ECO:0007669"/>
    <property type="project" value="TreeGrafter"/>
</dbReference>
<evidence type="ECO:0000256" key="1">
    <source>
        <dbReference type="ARBA" id="ARBA00004429"/>
    </source>
</evidence>
<gene>
    <name evidence="11" type="ORF">SAMN04488054_12235</name>
</gene>
<feature type="transmembrane region" description="Helical" evidence="9">
    <location>
        <begin position="125"/>
        <end position="143"/>
    </location>
</feature>